<dbReference type="InterPro" id="IPR000523">
    <property type="entry name" value="Mg_chelatse_chII-like_cat_dom"/>
</dbReference>
<dbReference type="PANTHER" id="PTHR32039">
    <property type="entry name" value="MAGNESIUM-CHELATASE SUBUNIT CHLI"/>
    <property type="match status" value="1"/>
</dbReference>
<dbReference type="NCBIfam" id="TIGR00368">
    <property type="entry name" value="YifB family Mg chelatase-like AAA ATPase"/>
    <property type="match status" value="1"/>
</dbReference>
<accession>C0BBH8</accession>
<name>C0BBH8_9FIRM</name>
<dbReference type="InterPro" id="IPR014721">
    <property type="entry name" value="Ribsml_uS5_D2-typ_fold_subgr"/>
</dbReference>
<dbReference type="AlphaFoldDB" id="C0BBH8"/>
<dbReference type="InterPro" id="IPR025158">
    <property type="entry name" value="Mg_chelat-rel_C"/>
</dbReference>
<evidence type="ECO:0000256" key="1">
    <source>
        <dbReference type="ARBA" id="ARBA00006354"/>
    </source>
</evidence>
<evidence type="ECO:0000259" key="2">
    <source>
        <dbReference type="SMART" id="SM00382"/>
    </source>
</evidence>
<comment type="similarity">
    <text evidence="1">Belongs to the Mg-chelatase subunits D/I family. ComM subfamily.</text>
</comment>
<evidence type="ECO:0000313" key="3">
    <source>
        <dbReference type="EMBL" id="EEG89452.1"/>
    </source>
</evidence>
<dbReference type="InterPro" id="IPR045006">
    <property type="entry name" value="CHLI-like"/>
</dbReference>
<comment type="caution">
    <text evidence="3">The sequence shown here is derived from an EMBL/GenBank/DDBJ whole genome shotgun (WGS) entry which is preliminary data.</text>
</comment>
<dbReference type="Pfam" id="PF01078">
    <property type="entry name" value="Mg_chelatase"/>
    <property type="match status" value="1"/>
</dbReference>
<dbReference type="Pfam" id="PF13541">
    <property type="entry name" value="ChlI"/>
    <property type="match status" value="1"/>
</dbReference>
<dbReference type="SUPFAM" id="SSF54211">
    <property type="entry name" value="Ribosomal protein S5 domain 2-like"/>
    <property type="match status" value="1"/>
</dbReference>
<protein>
    <submittedName>
        <fullName evidence="3">Mg chelatase-like protein</fullName>
    </submittedName>
</protein>
<reference evidence="3 4" key="2">
    <citation type="submission" date="2009-03" db="EMBL/GenBank/DDBJ databases">
        <title>Draft genome sequence of Coprococcus comes (ATCC 27758).</title>
        <authorList>
            <person name="Sudarsanam P."/>
            <person name="Ley R."/>
            <person name="Guruge J."/>
            <person name="Turnbaugh P.J."/>
            <person name="Mahowald M."/>
            <person name="Liep D."/>
            <person name="Gordon J."/>
        </authorList>
    </citation>
    <scope>NUCLEOTIDE SEQUENCE [LARGE SCALE GENOMIC DNA]</scope>
    <source>
        <strain evidence="3 4">ATCC 27758</strain>
    </source>
</reference>
<dbReference type="PANTHER" id="PTHR32039:SF7">
    <property type="entry name" value="COMPETENCE PROTEIN COMM"/>
    <property type="match status" value="1"/>
</dbReference>
<reference evidence="3 4" key="1">
    <citation type="submission" date="2009-02" db="EMBL/GenBank/DDBJ databases">
        <authorList>
            <person name="Fulton L."/>
            <person name="Clifton S."/>
            <person name="Fulton B."/>
            <person name="Xu J."/>
            <person name="Minx P."/>
            <person name="Pepin K.H."/>
            <person name="Johnson M."/>
            <person name="Bhonagiri V."/>
            <person name="Nash W.E."/>
            <person name="Mardis E.R."/>
            <person name="Wilson R.K."/>
        </authorList>
    </citation>
    <scope>NUCLEOTIDE SEQUENCE [LARGE SCALE GENOMIC DNA]</scope>
    <source>
        <strain evidence="3 4">ATCC 27758</strain>
    </source>
</reference>
<dbReference type="SMART" id="SM00382">
    <property type="entry name" value="AAA"/>
    <property type="match status" value="1"/>
</dbReference>
<dbReference type="InterPro" id="IPR027417">
    <property type="entry name" value="P-loop_NTPase"/>
</dbReference>
<dbReference type="EMBL" id="ABVR01000041">
    <property type="protein sequence ID" value="EEG89452.1"/>
    <property type="molecule type" value="Genomic_DNA"/>
</dbReference>
<dbReference type="InterPro" id="IPR003593">
    <property type="entry name" value="AAA+_ATPase"/>
</dbReference>
<dbReference type="Gene3D" id="3.40.50.300">
    <property type="entry name" value="P-loop containing nucleotide triphosphate hydrolases"/>
    <property type="match status" value="1"/>
</dbReference>
<dbReference type="Gene3D" id="3.30.230.10">
    <property type="match status" value="1"/>
</dbReference>
<sequence>MPGKGKGEFNMGFYKVHSATILGLKVEFVQVEADAGNGLPMFHMVGYLSSEVKEAAERVRTAMRNAGYTMPAKKIVINLSPACVRKKGSVFDLPIAVAVLGAMGIFPEKAVEDILLAGELGLDGKLQPVEGILPIVLEAKKAGFRYCVIPKSNEDEGRLAQGIQIFGAETLEEVCRWLKGEYMPQMEKTDREEAHGTEEWDIDYSDIQGQEAVKRATMVAVAGGHNLLYVGPPGSGKTMLAKRIPTILPPLDREESLEITGIYSTAGLLKRKNPLIWQRPFREVHHTVTRAALIGGGRIPSPGEATLAHGGVLFLDELAEFPRGVLEVLRQPLEEKCIHLARQQGAYIFPADFMLVAATNPCPCGMAPGPQCTCTPGQIRNYQGKLSQPFLDRIDICMEAPKVEYEELTGKGTGMDSRTMRGKVMLARMRQMDRFREEKLTKNAQMGQNEIEKYCRLGKEEERMMRQAYEVMKLTVRSYHKVLKVARTIADMEEKEEIDIVTLREALGYRVMDKEYWG</sequence>
<feature type="domain" description="AAA+ ATPase" evidence="2">
    <location>
        <begin position="223"/>
        <end position="404"/>
    </location>
</feature>
<dbReference type="GO" id="GO:0005524">
    <property type="term" value="F:ATP binding"/>
    <property type="evidence" value="ECO:0007669"/>
    <property type="project" value="InterPro"/>
</dbReference>
<dbReference type="InterPro" id="IPR020568">
    <property type="entry name" value="Ribosomal_Su5_D2-typ_SF"/>
</dbReference>
<dbReference type="SUPFAM" id="SSF52540">
    <property type="entry name" value="P-loop containing nucleoside triphosphate hydrolases"/>
    <property type="match status" value="1"/>
</dbReference>
<dbReference type="HOGENOM" id="CLU_026145_1_0_9"/>
<dbReference type="InterPro" id="IPR004482">
    <property type="entry name" value="Mg_chelat-rel"/>
</dbReference>
<gene>
    <name evidence="3" type="ORF">COPCOM_02435</name>
</gene>
<proteinExistence type="inferred from homology"/>
<dbReference type="Proteomes" id="UP000003793">
    <property type="component" value="Unassembled WGS sequence"/>
</dbReference>
<organism evidence="3 4">
    <name type="scientific">Coprococcus comes ATCC 27758</name>
    <dbReference type="NCBI Taxonomy" id="470146"/>
    <lineage>
        <taxon>Bacteria</taxon>
        <taxon>Bacillati</taxon>
        <taxon>Bacillota</taxon>
        <taxon>Clostridia</taxon>
        <taxon>Lachnospirales</taxon>
        <taxon>Lachnospiraceae</taxon>
        <taxon>Coprococcus</taxon>
    </lineage>
</organism>
<evidence type="ECO:0000313" key="4">
    <source>
        <dbReference type="Proteomes" id="UP000003793"/>
    </source>
</evidence>
<dbReference type="Pfam" id="PF13335">
    <property type="entry name" value="Mg_chelatase_C"/>
    <property type="match status" value="1"/>
</dbReference>